<proteinExistence type="predicted"/>
<comment type="caution">
    <text evidence="2">The sequence shown here is derived from an EMBL/GenBank/DDBJ whole genome shotgun (WGS) entry which is preliminary data.</text>
</comment>
<dbReference type="RefSeq" id="WP_061970330.1">
    <property type="nucleotide sequence ID" value="NZ_FMAV01000001.1"/>
</dbReference>
<dbReference type="EMBL" id="LNQN01000001">
    <property type="protein sequence ID" value="KSU85449.1"/>
    <property type="molecule type" value="Genomic_DNA"/>
</dbReference>
<feature type="domain" description="PRD" evidence="1">
    <location>
        <begin position="12"/>
        <end position="114"/>
    </location>
</feature>
<dbReference type="SUPFAM" id="SSF63520">
    <property type="entry name" value="PTS-regulatory domain, PRD"/>
    <property type="match status" value="1"/>
</dbReference>
<gene>
    <name evidence="2" type="ORF">AS030_08100</name>
</gene>
<dbReference type="PROSITE" id="PS51372">
    <property type="entry name" value="PRD_2"/>
    <property type="match status" value="1"/>
</dbReference>
<dbReference type="Proteomes" id="UP000054099">
    <property type="component" value="Unassembled WGS sequence"/>
</dbReference>
<dbReference type="Pfam" id="PF00874">
    <property type="entry name" value="PRD"/>
    <property type="match status" value="1"/>
</dbReference>
<evidence type="ECO:0000313" key="3">
    <source>
        <dbReference type="Proteomes" id="UP000054099"/>
    </source>
</evidence>
<dbReference type="InterPro" id="IPR011608">
    <property type="entry name" value="PRD"/>
</dbReference>
<reference evidence="2 3" key="1">
    <citation type="journal article" date="2014" name="Antonie Van Leeuwenhoek">
        <title>Fictibacillus enclensis sp. nov., isolated from marine sediment.</title>
        <authorList>
            <person name="Dastager S.G."/>
            <person name="Mawlankar R."/>
            <person name="Srinivasan K."/>
            <person name="Tang S.K."/>
            <person name="Lee J.C."/>
            <person name="Ramana V.V."/>
            <person name="Shouche Y.S."/>
        </authorList>
    </citation>
    <scope>NUCLEOTIDE SEQUENCE [LARGE SCALE GENOMIC DNA]</scope>
    <source>
        <strain evidence="2 3">NIO-1003</strain>
    </source>
</reference>
<evidence type="ECO:0000259" key="1">
    <source>
        <dbReference type="PROSITE" id="PS51372"/>
    </source>
</evidence>
<accession>A0A0V8JES2</accession>
<dbReference type="AlphaFoldDB" id="A0A0V8JES2"/>
<keyword evidence="3" id="KW-1185">Reference proteome</keyword>
<sequence>MNGLLERLELLKSSDSITETAFDICRKTIQKFVSENEADQYTMLITHLAMALTRIEREQELLPPPTDIMIEVYQSPKMEEARGRVGWIEKLLNQNLPEEEKEFLYLHFVNVLSA</sequence>
<dbReference type="Gene3D" id="1.10.1790.10">
    <property type="entry name" value="PRD domain"/>
    <property type="match status" value="1"/>
</dbReference>
<evidence type="ECO:0000313" key="2">
    <source>
        <dbReference type="EMBL" id="KSU85449.1"/>
    </source>
</evidence>
<name>A0A0V8JES2_9BACL</name>
<organism evidence="2 3">
    <name type="scientific">Fictibacillus enclensis</name>
    <dbReference type="NCBI Taxonomy" id="1017270"/>
    <lineage>
        <taxon>Bacteria</taxon>
        <taxon>Bacillati</taxon>
        <taxon>Bacillota</taxon>
        <taxon>Bacilli</taxon>
        <taxon>Bacillales</taxon>
        <taxon>Fictibacillaceae</taxon>
        <taxon>Fictibacillus</taxon>
    </lineage>
</organism>
<dbReference type="OrthoDB" id="3192572at2"/>
<dbReference type="InterPro" id="IPR036634">
    <property type="entry name" value="PRD_sf"/>
</dbReference>
<protein>
    <submittedName>
        <fullName evidence="2">Transcriptional antiterminator</fullName>
    </submittedName>
</protein>
<dbReference type="GO" id="GO:0006355">
    <property type="term" value="P:regulation of DNA-templated transcription"/>
    <property type="evidence" value="ECO:0007669"/>
    <property type="project" value="InterPro"/>
</dbReference>